<dbReference type="PANTHER" id="PTHR42927">
    <property type="entry name" value="HELICASE SUPERFAMILY 1 AND 2 DOMAIN-CONTAINING PROTEIN"/>
    <property type="match status" value="1"/>
</dbReference>
<evidence type="ECO:0000313" key="3">
    <source>
        <dbReference type="Proteomes" id="UP000215559"/>
    </source>
</evidence>
<dbReference type="SUPFAM" id="SSF52540">
    <property type="entry name" value="P-loop containing nucleoside triphosphate hydrolases"/>
    <property type="match status" value="1"/>
</dbReference>
<dbReference type="Pfam" id="PF22679">
    <property type="entry name" value="T1R_D3-like"/>
    <property type="match status" value="1"/>
</dbReference>
<organism evidence="2 3">
    <name type="scientific">candidate division WOR-3 bacterium JGI_Cruoil_03_51_56</name>
    <dbReference type="NCBI Taxonomy" id="1973747"/>
    <lineage>
        <taxon>Bacteria</taxon>
        <taxon>Bacteria division WOR-3</taxon>
    </lineage>
</organism>
<dbReference type="AlphaFoldDB" id="A0A235BV40"/>
<accession>A0A235BV40</accession>
<dbReference type="PANTHER" id="PTHR42927:SF1">
    <property type="entry name" value="HELICASE SUPERFAMILY 1 AND 2 DOMAIN-CONTAINING PROTEIN"/>
    <property type="match status" value="1"/>
</dbReference>
<evidence type="ECO:0000313" key="2">
    <source>
        <dbReference type="EMBL" id="OYD15929.1"/>
    </source>
</evidence>
<dbReference type="InterPro" id="IPR027417">
    <property type="entry name" value="P-loop_NTPase"/>
</dbReference>
<proteinExistence type="predicted"/>
<name>A0A235BV40_UNCW3</name>
<dbReference type="Gene3D" id="3.40.50.300">
    <property type="entry name" value="P-loop containing nucleotide triphosphate hydrolases"/>
    <property type="match status" value="1"/>
</dbReference>
<sequence>MSNFGGKAKAMVVTRSRLHAIRYYQALVEYLAEKGYDYQALVAFSGTVYDKGKDFTESGMNGFSERQTAKTFKKPEYRFLVVANKFQTGFDQPLLHAMYVDRRLSGVHAVQTLSRLNRIYPGKKETMVLDFANDAGAIQKSFEPYYDKTMLERPTDPNVLYDKQTELEEFHFYTEDEVKKFAGIYFDPKGTQDRLQGTDC</sequence>
<dbReference type="InterPro" id="IPR055180">
    <property type="entry name" value="HsdR_RecA-like_helicase_dom_2"/>
</dbReference>
<comment type="caution">
    <text evidence="2">The sequence shown here is derived from an EMBL/GenBank/DDBJ whole genome shotgun (WGS) entry which is preliminary data.</text>
</comment>
<evidence type="ECO:0000259" key="1">
    <source>
        <dbReference type="Pfam" id="PF22679"/>
    </source>
</evidence>
<dbReference type="Proteomes" id="UP000215559">
    <property type="component" value="Unassembled WGS sequence"/>
</dbReference>
<reference evidence="2 3" key="1">
    <citation type="submission" date="2017-07" db="EMBL/GenBank/DDBJ databases">
        <title>Recovery of genomes from metagenomes via a dereplication, aggregation, and scoring strategy.</title>
        <authorList>
            <person name="Sieber C.M."/>
            <person name="Probst A.J."/>
            <person name="Sharrar A."/>
            <person name="Thomas B.C."/>
            <person name="Hess M."/>
            <person name="Tringe S.G."/>
            <person name="Banfield J.F."/>
        </authorList>
    </citation>
    <scope>NUCLEOTIDE SEQUENCE [LARGE SCALE GENOMIC DNA]</scope>
    <source>
        <strain evidence="2">JGI_Cruoil_03_51_56</strain>
    </source>
</reference>
<gene>
    <name evidence="2" type="ORF">CH330_04180</name>
</gene>
<protein>
    <recommendedName>
        <fullName evidence="1">Restriction endonuclease type I HsdR second RecA-like helicase domain-containing protein</fullName>
    </recommendedName>
</protein>
<dbReference type="EMBL" id="NOZP01000079">
    <property type="protein sequence ID" value="OYD15929.1"/>
    <property type="molecule type" value="Genomic_DNA"/>
</dbReference>
<feature type="domain" description="Restriction endonuclease type I HsdR second RecA-like helicase" evidence="1">
    <location>
        <begin position="57"/>
        <end position="129"/>
    </location>
</feature>